<evidence type="ECO:0000256" key="2">
    <source>
        <dbReference type="ARBA" id="ARBA00022980"/>
    </source>
</evidence>
<name>A0A5J5L1T8_9MICC</name>
<evidence type="ECO:0000256" key="5">
    <source>
        <dbReference type="RuleBase" id="RU000660"/>
    </source>
</evidence>
<sequence length="258" mass="27143">MPTPTKGARLGGSPAHERLMLRNLSQQLFEHKRVTTTVTKAKRLRPHAERLITFAKRGDLAARRQVLKQLTDKGVVHELFTTIASAMEDRPGGYTRITKIGNRKGDNAPMAVIELVMEPVATKATLAEAEAATRAQAPAEPAEEKAPVEDVVSDPAASLAEEGGASAAQAGDETSAADAPAAAAEADEFTGSAKPLESGEAPEGFTIKGNKQSKKYHVPGSRWYAGTKAEVWFDTKANAEASGFSPAGGAAAQKIDGE</sequence>
<dbReference type="EMBL" id="SZWF01000002">
    <property type="protein sequence ID" value="KAA9395175.1"/>
    <property type="molecule type" value="Genomic_DNA"/>
</dbReference>
<dbReference type="RefSeq" id="WP_158032606.1">
    <property type="nucleotide sequence ID" value="NZ_ML708611.1"/>
</dbReference>
<evidence type="ECO:0000313" key="8">
    <source>
        <dbReference type="Proteomes" id="UP000325957"/>
    </source>
</evidence>
<dbReference type="SUPFAM" id="SSF64263">
    <property type="entry name" value="Prokaryotic ribosomal protein L17"/>
    <property type="match status" value="1"/>
</dbReference>
<evidence type="ECO:0000313" key="7">
    <source>
        <dbReference type="EMBL" id="KAA9395175.1"/>
    </source>
</evidence>
<dbReference type="GO" id="GO:0022625">
    <property type="term" value="C:cytosolic large ribosomal subunit"/>
    <property type="evidence" value="ECO:0007669"/>
    <property type="project" value="TreeGrafter"/>
</dbReference>
<dbReference type="AlphaFoldDB" id="A0A5J5L1T8"/>
<dbReference type="FunFam" id="3.90.1030.10:FF:000001">
    <property type="entry name" value="50S ribosomal protein L17"/>
    <property type="match status" value="1"/>
</dbReference>
<comment type="subunit">
    <text evidence="4">Part of the 50S ribosomal subunit. Contacts protein L32.</text>
</comment>
<comment type="caution">
    <text evidence="7">The sequence shown here is derived from an EMBL/GenBank/DDBJ whole genome shotgun (WGS) entry which is preliminary data.</text>
</comment>
<organism evidence="7 8">
    <name type="scientific">Kocuria coralli</name>
    <dbReference type="NCBI Taxonomy" id="1461025"/>
    <lineage>
        <taxon>Bacteria</taxon>
        <taxon>Bacillati</taxon>
        <taxon>Actinomycetota</taxon>
        <taxon>Actinomycetes</taxon>
        <taxon>Micrococcales</taxon>
        <taxon>Micrococcaceae</taxon>
        <taxon>Kocuria</taxon>
    </lineage>
</organism>
<dbReference type="InterPro" id="IPR036373">
    <property type="entry name" value="Ribosomal_bL17_sf"/>
</dbReference>
<dbReference type="GO" id="GO:0006412">
    <property type="term" value="P:translation"/>
    <property type="evidence" value="ECO:0007669"/>
    <property type="project" value="UniProtKB-UniRule"/>
</dbReference>
<evidence type="ECO:0000256" key="4">
    <source>
        <dbReference type="HAMAP-Rule" id="MF_01368"/>
    </source>
</evidence>
<dbReference type="Gene3D" id="3.90.1030.10">
    <property type="entry name" value="Ribosomal protein L17"/>
    <property type="match status" value="1"/>
</dbReference>
<evidence type="ECO:0000256" key="3">
    <source>
        <dbReference type="ARBA" id="ARBA00023274"/>
    </source>
</evidence>
<dbReference type="InterPro" id="IPR000456">
    <property type="entry name" value="Ribosomal_bL17"/>
</dbReference>
<dbReference type="Pfam" id="PF01196">
    <property type="entry name" value="Ribosomal_L17"/>
    <property type="match status" value="1"/>
</dbReference>
<evidence type="ECO:0000256" key="1">
    <source>
        <dbReference type="ARBA" id="ARBA00008777"/>
    </source>
</evidence>
<feature type="region of interest" description="Disordered" evidence="6">
    <location>
        <begin position="129"/>
        <end position="217"/>
    </location>
</feature>
<dbReference type="OrthoDB" id="9809073at2"/>
<accession>A0A5J5L1T8</accession>
<reference evidence="7 8" key="1">
    <citation type="submission" date="2019-05" db="EMBL/GenBank/DDBJ databases">
        <title>Kocuria coralli sp. nov., a novel actinobacterium isolated from coral reef seawater.</title>
        <authorList>
            <person name="Li J."/>
        </authorList>
    </citation>
    <scope>NUCLEOTIDE SEQUENCE [LARGE SCALE GENOMIC DNA]</scope>
    <source>
        <strain evidence="7 8">SCSIO 13007</strain>
    </source>
</reference>
<protein>
    <recommendedName>
        <fullName evidence="4">Large ribosomal subunit protein bL17</fullName>
    </recommendedName>
</protein>
<feature type="compositionally biased region" description="Low complexity" evidence="6">
    <location>
        <begin position="156"/>
        <end position="193"/>
    </location>
</feature>
<keyword evidence="2 4" id="KW-0689">Ribosomal protein</keyword>
<dbReference type="GO" id="GO:0003735">
    <property type="term" value="F:structural constituent of ribosome"/>
    <property type="evidence" value="ECO:0007669"/>
    <property type="project" value="InterPro"/>
</dbReference>
<feature type="compositionally biased region" description="Low complexity" evidence="6">
    <location>
        <begin position="129"/>
        <end position="140"/>
    </location>
</feature>
<comment type="similarity">
    <text evidence="1 4 5">Belongs to the bacterial ribosomal protein bL17 family.</text>
</comment>
<keyword evidence="3 4" id="KW-0687">Ribonucleoprotein</keyword>
<dbReference type="PANTHER" id="PTHR14413">
    <property type="entry name" value="RIBOSOMAL PROTEIN L17"/>
    <property type="match status" value="1"/>
</dbReference>
<dbReference type="NCBIfam" id="TIGR00059">
    <property type="entry name" value="L17"/>
    <property type="match status" value="1"/>
</dbReference>
<proteinExistence type="inferred from homology"/>
<keyword evidence="8" id="KW-1185">Reference proteome</keyword>
<gene>
    <name evidence="4" type="primary">rplQ</name>
    <name evidence="7" type="ORF">FCK90_01820</name>
</gene>
<dbReference type="HAMAP" id="MF_01368">
    <property type="entry name" value="Ribosomal_bL17"/>
    <property type="match status" value="1"/>
</dbReference>
<dbReference type="PANTHER" id="PTHR14413:SF16">
    <property type="entry name" value="LARGE RIBOSOMAL SUBUNIT PROTEIN BL17M"/>
    <property type="match status" value="1"/>
</dbReference>
<evidence type="ECO:0000256" key="6">
    <source>
        <dbReference type="SAM" id="MobiDB-lite"/>
    </source>
</evidence>
<dbReference type="Proteomes" id="UP000325957">
    <property type="component" value="Unassembled WGS sequence"/>
</dbReference>